<accession>A0A4U2Y2U4</accession>
<comment type="caution">
    <text evidence="1">The sequence shown here is derived from an EMBL/GenBank/DDBJ whole genome shotgun (WGS) entry which is preliminary data.</text>
</comment>
<evidence type="ECO:0000313" key="2">
    <source>
        <dbReference type="Proteomes" id="UP000308744"/>
    </source>
</evidence>
<sequence>MLMKLCKRCNRKLKSQKSIDVGMGPICKKKYEAELAEAKFNNHQITIDEVIGVPLEEVR</sequence>
<keyword evidence="2" id="KW-1185">Reference proteome</keyword>
<evidence type="ECO:0000313" key="1">
    <source>
        <dbReference type="EMBL" id="TKI53451.1"/>
    </source>
</evidence>
<dbReference type="AlphaFoldDB" id="A0A4U2Y2U4"/>
<protein>
    <submittedName>
        <fullName evidence="1">Uncharacterized protein</fullName>
    </submittedName>
</protein>
<dbReference type="Proteomes" id="UP000308744">
    <property type="component" value="Unassembled WGS sequence"/>
</dbReference>
<proteinExistence type="predicted"/>
<organism evidence="1 2">
    <name type="scientific">Lysinibacillus mangiferihumi</name>
    <dbReference type="NCBI Taxonomy" id="1130819"/>
    <lineage>
        <taxon>Bacteria</taxon>
        <taxon>Bacillati</taxon>
        <taxon>Bacillota</taxon>
        <taxon>Bacilli</taxon>
        <taxon>Bacillales</taxon>
        <taxon>Bacillaceae</taxon>
        <taxon>Lysinibacillus</taxon>
    </lineage>
</organism>
<name>A0A4U2Y2U4_9BACI</name>
<dbReference type="InterPro" id="IPR046053">
    <property type="entry name" value="DUF6011"/>
</dbReference>
<gene>
    <name evidence="1" type="ORF">FC756_23845</name>
</gene>
<reference evidence="1 2" key="1">
    <citation type="submission" date="2019-04" db="EMBL/GenBank/DDBJ databases">
        <title>Lysinibacillus genome sequencing.</title>
        <authorList>
            <person name="Dunlap C."/>
        </authorList>
    </citation>
    <scope>NUCLEOTIDE SEQUENCE [LARGE SCALE GENOMIC DNA]</scope>
    <source>
        <strain evidence="1 2">CCTCC AB 2010389</strain>
    </source>
</reference>
<dbReference type="Pfam" id="PF19474">
    <property type="entry name" value="DUF6011"/>
    <property type="match status" value="1"/>
</dbReference>
<dbReference type="EMBL" id="SZPU01000111">
    <property type="protein sequence ID" value="TKI53451.1"/>
    <property type="molecule type" value="Genomic_DNA"/>
</dbReference>